<proteinExistence type="predicted"/>
<name>A0A5K3G4A8_MESCO</name>
<organism evidence="1">
    <name type="scientific">Mesocestoides corti</name>
    <name type="common">Flatworm</name>
    <dbReference type="NCBI Taxonomy" id="53468"/>
    <lineage>
        <taxon>Eukaryota</taxon>
        <taxon>Metazoa</taxon>
        <taxon>Spiralia</taxon>
        <taxon>Lophotrochozoa</taxon>
        <taxon>Platyhelminthes</taxon>
        <taxon>Cestoda</taxon>
        <taxon>Eucestoda</taxon>
        <taxon>Cyclophyllidea</taxon>
        <taxon>Mesocestoididae</taxon>
        <taxon>Mesocestoides</taxon>
    </lineage>
</organism>
<reference evidence="1" key="1">
    <citation type="submission" date="2019-11" db="UniProtKB">
        <authorList>
            <consortium name="WormBaseParasite"/>
        </authorList>
    </citation>
    <scope>IDENTIFICATION</scope>
</reference>
<dbReference type="WBParaSite" id="MCU_012985-RA">
    <property type="protein sequence ID" value="MCU_012985-RA"/>
    <property type="gene ID" value="MCU_012985"/>
</dbReference>
<dbReference type="AlphaFoldDB" id="A0A5K3G4A8"/>
<protein>
    <submittedName>
        <fullName evidence="1">Uncharacterized protein</fullName>
    </submittedName>
</protein>
<evidence type="ECO:0000313" key="1">
    <source>
        <dbReference type="WBParaSite" id="MCU_012985-RA"/>
    </source>
</evidence>
<accession>A0A5K3G4A8</accession>
<sequence>MVFFFCFQLAEELRYRESFERDMRSQQSALEQFRIDKRITKRRKNQQFGANIVVNRPIDAPSNNGGTWLLQTQVTLQPLNLKTGFLLRSFCRSSPFAS</sequence>